<dbReference type="InterPro" id="IPR011864">
    <property type="entry name" value="Phosphate_PstC"/>
</dbReference>
<feature type="transmembrane region" description="Helical" evidence="5">
    <location>
        <begin position="300"/>
        <end position="321"/>
    </location>
</feature>
<evidence type="ECO:0000256" key="1">
    <source>
        <dbReference type="ARBA" id="ARBA00004651"/>
    </source>
</evidence>
<comment type="subcellular location">
    <subcellularLocation>
        <location evidence="6">Cell inner membrane</location>
        <topology evidence="6">Multi-pass membrane protein</topology>
    </subcellularLocation>
    <subcellularLocation>
        <location evidence="1 5">Cell membrane</location>
        <topology evidence="1 5">Multi-pass membrane protein</topology>
    </subcellularLocation>
</comment>
<dbReference type="Pfam" id="PF00528">
    <property type="entry name" value="BPD_transp_1"/>
    <property type="match status" value="1"/>
</dbReference>
<feature type="transmembrane region" description="Helical" evidence="5">
    <location>
        <begin position="159"/>
        <end position="177"/>
    </location>
</feature>
<proteinExistence type="inferred from homology"/>
<feature type="transmembrane region" description="Helical" evidence="5">
    <location>
        <begin position="341"/>
        <end position="363"/>
    </location>
</feature>
<organism evidence="8 9">
    <name type="scientific">Fulvimarina endophytica</name>
    <dbReference type="NCBI Taxonomy" id="2293836"/>
    <lineage>
        <taxon>Bacteria</taxon>
        <taxon>Pseudomonadati</taxon>
        <taxon>Pseudomonadota</taxon>
        <taxon>Alphaproteobacteria</taxon>
        <taxon>Hyphomicrobiales</taxon>
        <taxon>Aurantimonadaceae</taxon>
        <taxon>Fulvimarina</taxon>
    </lineage>
</organism>
<keyword evidence="4 5" id="KW-0472">Membrane</keyword>
<dbReference type="AlphaFoldDB" id="A0A371X272"/>
<dbReference type="Gene3D" id="1.10.3720.10">
    <property type="entry name" value="MetI-like"/>
    <property type="match status" value="1"/>
</dbReference>
<keyword evidence="3 5" id="KW-1133">Transmembrane helix</keyword>
<dbReference type="OrthoDB" id="9785113at2"/>
<keyword evidence="5" id="KW-0813">Transport</keyword>
<dbReference type="GO" id="GO:0005315">
    <property type="term" value="F:phosphate transmembrane transporter activity"/>
    <property type="evidence" value="ECO:0007669"/>
    <property type="project" value="InterPro"/>
</dbReference>
<comment type="caution">
    <text evidence="8">The sequence shown here is derived from an EMBL/GenBank/DDBJ whole genome shotgun (WGS) entry which is preliminary data.</text>
</comment>
<dbReference type="SUPFAM" id="SSF161098">
    <property type="entry name" value="MetI-like"/>
    <property type="match status" value="1"/>
</dbReference>
<dbReference type="GO" id="GO:0005886">
    <property type="term" value="C:plasma membrane"/>
    <property type="evidence" value="ECO:0007669"/>
    <property type="project" value="UniProtKB-SubCell"/>
</dbReference>
<keyword evidence="6" id="KW-1003">Cell membrane</keyword>
<sequence>MSTFTIIAIVLLIGAIGATLGFRRGSALRAEGGRKPHSRPVYHASYVFTWGVIPALLVLSVWLIASPILNELNVRGDFPEGAVAEANLTDDLAYGIVESIGSGLRALPESERETVTAETPIAEAVPLFRQYGVPVASASADWMIPLAIERNAFQDISRWAMTLVVIALAAIGTFHGYRGIRTRLRARNKVESVVNSMLVIASSIAILTTVGIVISLVSESADFFARVDPWTFFFGTVWEPRFAAAGSGGAEGQFGLIPLLAGTLYIGFVAMLVAVPIGLFAAIYMAEYASNRVRSVAKPLLEVLAGIPTIVYGFFALVTVGPFFRDLSAQISGLLTGDYSAFIQAQSVLTAGFVMGIMLIPFVSSLSDDIITSVPGSLRDGSLGLGATRSETIKKVVLPAALPGIVSALLLTASRAIGETMIVVLAAGVAANLTINPFEAMTTITVKIVQQLTGDLEFTSPQTLVAFALGITLFVITLCLNVYALYIVRKYKEQYE</sequence>
<dbReference type="InterPro" id="IPR000515">
    <property type="entry name" value="MetI-like"/>
</dbReference>
<evidence type="ECO:0000256" key="2">
    <source>
        <dbReference type="ARBA" id="ARBA00022692"/>
    </source>
</evidence>
<comment type="similarity">
    <text evidence="6">Belongs to the binding-protein-dependent transport system permease family. CysTW subfamily.</text>
</comment>
<dbReference type="NCBIfam" id="TIGR02138">
    <property type="entry name" value="phosphate_pstC"/>
    <property type="match status" value="1"/>
</dbReference>
<reference evidence="8 9" key="1">
    <citation type="submission" date="2018-08" db="EMBL/GenBank/DDBJ databases">
        <title>Fulvimarina sp. 85, whole genome shotgun sequence.</title>
        <authorList>
            <person name="Tuo L."/>
        </authorList>
    </citation>
    <scope>NUCLEOTIDE SEQUENCE [LARGE SCALE GENOMIC DNA]</scope>
    <source>
        <strain evidence="8 9">85</strain>
    </source>
</reference>
<evidence type="ECO:0000256" key="6">
    <source>
        <dbReference type="RuleBase" id="RU363054"/>
    </source>
</evidence>
<dbReference type="RefSeq" id="WP_116683046.1">
    <property type="nucleotide sequence ID" value="NZ_QURL01000004.1"/>
</dbReference>
<protein>
    <recommendedName>
        <fullName evidence="6">Phosphate transport system permease protein</fullName>
    </recommendedName>
</protein>
<dbReference type="PANTHER" id="PTHR42727:SF1">
    <property type="entry name" value="PHOSPHATE TRANSPORT SYSTEM PERMEASE"/>
    <property type="match status" value="1"/>
</dbReference>
<comment type="caution">
    <text evidence="6">Lacks conserved residue(s) required for the propagation of feature annotation.</text>
</comment>
<dbReference type="Proteomes" id="UP000264310">
    <property type="component" value="Unassembled WGS sequence"/>
</dbReference>
<feature type="domain" description="ABC transmembrane type-1" evidence="7">
    <location>
        <begin position="260"/>
        <end position="484"/>
    </location>
</feature>
<evidence type="ECO:0000259" key="7">
    <source>
        <dbReference type="PROSITE" id="PS50928"/>
    </source>
</evidence>
<evidence type="ECO:0000256" key="4">
    <source>
        <dbReference type="ARBA" id="ARBA00023136"/>
    </source>
</evidence>
<dbReference type="EMBL" id="QURL01000004">
    <property type="protein sequence ID" value="RFC63317.1"/>
    <property type="molecule type" value="Genomic_DNA"/>
</dbReference>
<dbReference type="PROSITE" id="PS50928">
    <property type="entry name" value="ABC_TM1"/>
    <property type="match status" value="1"/>
</dbReference>
<dbReference type="InterPro" id="IPR022182">
    <property type="entry name" value="PstC_N"/>
</dbReference>
<name>A0A371X272_9HYPH</name>
<dbReference type="PANTHER" id="PTHR42727">
    <property type="entry name" value="PHOSPHATE TRANSPORT SYSTEM PERMEASE PROTEIN"/>
    <property type="match status" value="1"/>
</dbReference>
<accession>A0A371X272</accession>
<keyword evidence="9" id="KW-1185">Reference proteome</keyword>
<comment type="function">
    <text evidence="6">Part of the binding-protein-dependent transport system for phosphate; probably responsible for the translocation of the substrate across the membrane.</text>
</comment>
<evidence type="ECO:0000313" key="9">
    <source>
        <dbReference type="Proteomes" id="UP000264310"/>
    </source>
</evidence>
<dbReference type="GO" id="GO:0006817">
    <property type="term" value="P:phosphate ion transport"/>
    <property type="evidence" value="ECO:0007669"/>
    <property type="project" value="UniProtKB-KW"/>
</dbReference>
<keyword evidence="2 5" id="KW-0812">Transmembrane</keyword>
<evidence type="ECO:0000256" key="5">
    <source>
        <dbReference type="RuleBase" id="RU363032"/>
    </source>
</evidence>
<feature type="transmembrane region" description="Helical" evidence="5">
    <location>
        <begin position="396"/>
        <end position="417"/>
    </location>
</feature>
<evidence type="ECO:0000256" key="3">
    <source>
        <dbReference type="ARBA" id="ARBA00022989"/>
    </source>
</evidence>
<keyword evidence="6" id="KW-0997">Cell inner membrane</keyword>
<gene>
    <name evidence="8" type="primary">pstC</name>
    <name evidence="8" type="ORF">DYI37_09685</name>
</gene>
<feature type="transmembrane region" description="Helical" evidence="5">
    <location>
        <begin position="6"/>
        <end position="23"/>
    </location>
</feature>
<feature type="transmembrane region" description="Helical" evidence="5">
    <location>
        <begin position="44"/>
        <end position="65"/>
    </location>
</feature>
<dbReference type="Pfam" id="PF12501">
    <property type="entry name" value="DUF3708"/>
    <property type="match status" value="1"/>
</dbReference>
<feature type="transmembrane region" description="Helical" evidence="5">
    <location>
        <begin position="264"/>
        <end position="288"/>
    </location>
</feature>
<feature type="transmembrane region" description="Helical" evidence="5">
    <location>
        <begin position="464"/>
        <end position="488"/>
    </location>
</feature>
<dbReference type="CDD" id="cd06261">
    <property type="entry name" value="TM_PBP2"/>
    <property type="match status" value="1"/>
</dbReference>
<keyword evidence="6" id="KW-0592">Phosphate transport</keyword>
<dbReference type="InterPro" id="IPR035906">
    <property type="entry name" value="MetI-like_sf"/>
</dbReference>
<feature type="transmembrane region" description="Helical" evidence="5">
    <location>
        <begin position="198"/>
        <end position="217"/>
    </location>
</feature>
<evidence type="ECO:0000313" key="8">
    <source>
        <dbReference type="EMBL" id="RFC63317.1"/>
    </source>
</evidence>